<feature type="region of interest" description="Disordered" evidence="1">
    <location>
        <begin position="173"/>
        <end position="202"/>
    </location>
</feature>
<name>A0A7X3G312_9BURK</name>
<evidence type="ECO:0000313" key="4">
    <source>
        <dbReference type="Proteomes" id="UP000443353"/>
    </source>
</evidence>
<organism evidence="3 4">
    <name type="scientific">Massilia cellulosiltytica</name>
    <dbReference type="NCBI Taxonomy" id="2683234"/>
    <lineage>
        <taxon>Bacteria</taxon>
        <taxon>Pseudomonadati</taxon>
        <taxon>Pseudomonadota</taxon>
        <taxon>Betaproteobacteria</taxon>
        <taxon>Burkholderiales</taxon>
        <taxon>Oxalobacteraceae</taxon>
        <taxon>Telluria group</taxon>
        <taxon>Massilia</taxon>
    </lineage>
</organism>
<proteinExistence type="predicted"/>
<dbReference type="Pfam" id="PF13521">
    <property type="entry name" value="AAA_28"/>
    <property type="match status" value="1"/>
</dbReference>
<accession>A0A7X3G312</accession>
<comment type="caution">
    <text evidence="3">The sequence shown here is derived from an EMBL/GenBank/DDBJ whole genome shotgun (WGS) entry which is preliminary data.</text>
</comment>
<dbReference type="InterPro" id="IPR038727">
    <property type="entry name" value="NadR/Ttd14_AAA_dom"/>
</dbReference>
<dbReference type="Gene3D" id="3.40.50.300">
    <property type="entry name" value="P-loop containing nucleotide triphosphate hydrolases"/>
    <property type="match status" value="1"/>
</dbReference>
<dbReference type="InterPro" id="IPR027417">
    <property type="entry name" value="P-loop_NTPase"/>
</dbReference>
<dbReference type="PANTHER" id="PTHR37512">
    <property type="entry name" value="TRIFUNCTIONAL NAD BIOSYNTHESIS/REGULATOR PROTEIN NADR"/>
    <property type="match status" value="1"/>
</dbReference>
<evidence type="ECO:0000256" key="1">
    <source>
        <dbReference type="SAM" id="MobiDB-lite"/>
    </source>
</evidence>
<evidence type="ECO:0000313" key="3">
    <source>
        <dbReference type="EMBL" id="MVW62766.1"/>
    </source>
</evidence>
<dbReference type="EMBL" id="WSES01000007">
    <property type="protein sequence ID" value="MVW62766.1"/>
    <property type="molecule type" value="Genomic_DNA"/>
</dbReference>
<sequence length="202" mass="22400">MTVAPVDRVALLGAESTGKSTLAQALAARYGTLWVPEYLREFVEVNARVPREDDQPGIARTQRAREALLARDPRVRDFLFVDTTPLMTAVYSRIYWGRVPPDLLALEAEHDYAFTLVAAPDLPWVPDGLQRESEEVRQRVHAQLVDVLDARGIPFALLTGELDARVRQVEALIGPPDARRSRDSGNPCRATESGPSDTTRSV</sequence>
<dbReference type="AlphaFoldDB" id="A0A7X3G312"/>
<dbReference type="PANTHER" id="PTHR37512:SF1">
    <property type="entry name" value="NADR_TTD14 AAA DOMAIN-CONTAINING PROTEIN"/>
    <property type="match status" value="1"/>
</dbReference>
<dbReference type="Proteomes" id="UP000443353">
    <property type="component" value="Unassembled WGS sequence"/>
</dbReference>
<feature type="compositionally biased region" description="Polar residues" evidence="1">
    <location>
        <begin position="193"/>
        <end position="202"/>
    </location>
</feature>
<dbReference type="RefSeq" id="WP_082577666.1">
    <property type="nucleotide sequence ID" value="NZ_WSES01000007.1"/>
</dbReference>
<keyword evidence="4" id="KW-1185">Reference proteome</keyword>
<reference evidence="3 4" key="1">
    <citation type="submission" date="2019-12" db="EMBL/GenBank/DDBJ databases">
        <authorList>
            <person name="Li C."/>
            <person name="Zhao J."/>
        </authorList>
    </citation>
    <scope>NUCLEOTIDE SEQUENCE [LARGE SCALE GENOMIC DNA]</scope>
    <source>
        <strain evidence="3 4">NEAU-DD11</strain>
    </source>
</reference>
<feature type="domain" description="NadR/Ttd14 AAA" evidence="2">
    <location>
        <begin position="8"/>
        <end position="165"/>
    </location>
</feature>
<dbReference type="InterPro" id="IPR052735">
    <property type="entry name" value="NAD_biosynth-regulator"/>
</dbReference>
<dbReference type="SUPFAM" id="SSF52540">
    <property type="entry name" value="P-loop containing nucleoside triphosphate hydrolases"/>
    <property type="match status" value="1"/>
</dbReference>
<evidence type="ECO:0000259" key="2">
    <source>
        <dbReference type="Pfam" id="PF13521"/>
    </source>
</evidence>
<protein>
    <submittedName>
        <fullName evidence="3">AAA family ATPase</fullName>
    </submittedName>
</protein>
<gene>
    <name evidence="3" type="ORF">GPY61_22815</name>
</gene>